<evidence type="ECO:0000313" key="2">
    <source>
        <dbReference type="Proteomes" id="UP000595806"/>
    </source>
</evidence>
<name>A0A7T6ZM41_9CAUD</name>
<reference evidence="1 2" key="1">
    <citation type="submission" date="2020-12" db="EMBL/GenBank/DDBJ databases">
        <authorList>
            <person name="Rakov C."/>
            <person name="Alkalay-Oren S."/>
            <person name="Coppenhagen-Glazer S."/>
            <person name="Hazan R."/>
        </authorList>
    </citation>
    <scope>NUCLEOTIDE SEQUENCE [LARGE SCALE GENOMIC DNA]</scope>
</reference>
<dbReference type="Proteomes" id="UP000595806">
    <property type="component" value="Segment"/>
</dbReference>
<accession>A0A7T6ZM41</accession>
<proteinExistence type="predicted"/>
<protein>
    <submittedName>
        <fullName evidence="1">Uncharacterized protein</fullName>
    </submittedName>
</protein>
<organism evidence="1 2">
    <name type="scientific">Providencia phage PSTRCR_114</name>
    <dbReference type="NCBI Taxonomy" id="2800824"/>
    <lineage>
        <taxon>Viruses</taxon>
        <taxon>Duplodnaviria</taxon>
        <taxon>Heunggongvirae</taxon>
        <taxon>Uroviricota</taxon>
        <taxon>Caudoviricetes</taxon>
        <taxon>Autographivirales</taxon>
        <taxon>Autoscriptoviridae</taxon>
        <taxon>Slopekvirinae</taxon>
        <taxon>Kakivirus</taxon>
        <taxon>Kakivirus PSTRCR114</taxon>
    </lineage>
</organism>
<sequence length="57" mass="6779">MYNDKVAKAIEMFSLDELGALESYMQELKLQDPEAYCIAHQELEQFIFEVQDEYLQE</sequence>
<keyword evidence="2" id="KW-1185">Reference proteome</keyword>
<dbReference type="EMBL" id="MW358930">
    <property type="protein sequence ID" value="QQK88428.1"/>
    <property type="molecule type" value="Genomic_DNA"/>
</dbReference>
<evidence type="ECO:0000313" key="1">
    <source>
        <dbReference type="EMBL" id="QQK88428.1"/>
    </source>
</evidence>